<evidence type="ECO:0000313" key="1">
    <source>
        <dbReference type="EMBL" id="CAD8617754.1"/>
    </source>
</evidence>
<sequence length="110" mass="12100">MSPPTTRALQLPAECKRLEKQVGAGNRVQVNRKHVCITPAAAHTSQIPWATKEQLNIIYASITATCMGTVSCRLPRAAVELAFDVEADDTVRTRRDRLCCLAKLASDLEH</sequence>
<reference evidence="1" key="1">
    <citation type="submission" date="2021-01" db="EMBL/GenBank/DDBJ databases">
        <authorList>
            <person name="Corre E."/>
            <person name="Pelletier E."/>
            <person name="Niang G."/>
            <person name="Scheremetjew M."/>
            <person name="Finn R."/>
            <person name="Kale V."/>
            <person name="Holt S."/>
            <person name="Cochrane G."/>
            <person name="Meng A."/>
            <person name="Brown T."/>
            <person name="Cohen L."/>
        </authorList>
    </citation>
    <scope>NUCLEOTIDE SEQUENCE</scope>
    <source>
        <strain evidence="1">PLY182g</strain>
    </source>
</reference>
<proteinExistence type="predicted"/>
<accession>A0A7S0LQU3</accession>
<name>A0A7S0LQU3_9EUKA</name>
<dbReference type="AlphaFoldDB" id="A0A7S0LQU3"/>
<protein>
    <submittedName>
        <fullName evidence="1">Uncharacterized protein</fullName>
    </submittedName>
</protein>
<dbReference type="EMBL" id="HBEY01044105">
    <property type="protein sequence ID" value="CAD8617754.1"/>
    <property type="molecule type" value="Transcribed_RNA"/>
</dbReference>
<organism evidence="1">
    <name type="scientific">Coccolithus braarudii</name>
    <dbReference type="NCBI Taxonomy" id="221442"/>
    <lineage>
        <taxon>Eukaryota</taxon>
        <taxon>Haptista</taxon>
        <taxon>Haptophyta</taxon>
        <taxon>Prymnesiophyceae</taxon>
        <taxon>Coccolithales</taxon>
        <taxon>Coccolithaceae</taxon>
        <taxon>Coccolithus</taxon>
    </lineage>
</organism>
<gene>
    <name evidence="1" type="ORF">CPEL01642_LOCUS21135</name>
</gene>